<keyword evidence="3" id="KW-1185">Reference proteome</keyword>
<accession>A0ABS9TBQ1</accession>
<comment type="caution">
    <text evidence="2">The sequence shown here is derived from an EMBL/GenBank/DDBJ whole genome shotgun (WGS) entry which is preliminary data.</text>
</comment>
<evidence type="ECO:0000313" key="2">
    <source>
        <dbReference type="EMBL" id="MCH6165976.1"/>
    </source>
</evidence>
<dbReference type="InterPro" id="IPR009799">
    <property type="entry name" value="EthD_dom"/>
</dbReference>
<dbReference type="Pfam" id="PF07110">
    <property type="entry name" value="EthD"/>
    <property type="match status" value="1"/>
</dbReference>
<name>A0ABS9TBQ1_9PSEU</name>
<organism evidence="2 3">
    <name type="scientific">Pseudonocardia alaniniphila</name>
    <dbReference type="NCBI Taxonomy" id="75291"/>
    <lineage>
        <taxon>Bacteria</taxon>
        <taxon>Bacillati</taxon>
        <taxon>Actinomycetota</taxon>
        <taxon>Actinomycetes</taxon>
        <taxon>Pseudonocardiales</taxon>
        <taxon>Pseudonocardiaceae</taxon>
        <taxon>Pseudonocardia</taxon>
    </lineage>
</organism>
<protein>
    <submittedName>
        <fullName evidence="2">EthD family reductase</fullName>
    </submittedName>
</protein>
<dbReference type="PANTHER" id="PTHR40260">
    <property type="entry name" value="BLR8190 PROTEIN"/>
    <property type="match status" value="1"/>
</dbReference>
<dbReference type="PANTHER" id="PTHR40260:SF2">
    <property type="entry name" value="BLR8190 PROTEIN"/>
    <property type="match status" value="1"/>
</dbReference>
<evidence type="ECO:0000313" key="3">
    <source>
        <dbReference type="Proteomes" id="UP001299970"/>
    </source>
</evidence>
<feature type="domain" description="EthD" evidence="1">
    <location>
        <begin position="27"/>
        <end position="106"/>
    </location>
</feature>
<evidence type="ECO:0000259" key="1">
    <source>
        <dbReference type="Pfam" id="PF07110"/>
    </source>
</evidence>
<dbReference type="Proteomes" id="UP001299970">
    <property type="component" value="Unassembled WGS sequence"/>
</dbReference>
<dbReference type="Gene3D" id="3.30.70.100">
    <property type="match status" value="1"/>
</dbReference>
<proteinExistence type="predicted"/>
<dbReference type="RefSeq" id="WP_241035991.1">
    <property type="nucleotide sequence ID" value="NZ_BAAAJF010000078.1"/>
</dbReference>
<dbReference type="SUPFAM" id="SSF54909">
    <property type="entry name" value="Dimeric alpha+beta barrel"/>
    <property type="match status" value="1"/>
</dbReference>
<dbReference type="InterPro" id="IPR011008">
    <property type="entry name" value="Dimeric_a/b-barrel"/>
</dbReference>
<dbReference type="NCBIfam" id="TIGR02118">
    <property type="entry name" value="EthD family reductase"/>
    <property type="match status" value="1"/>
</dbReference>
<reference evidence="2 3" key="1">
    <citation type="submission" date="2022-03" db="EMBL/GenBank/DDBJ databases">
        <title>Pseudonocardia alaer sp. nov., a novel actinomycete isolated from reed forest soil.</title>
        <authorList>
            <person name="Wang L."/>
        </authorList>
    </citation>
    <scope>NUCLEOTIDE SEQUENCE [LARGE SCALE GENOMIC DNA]</scope>
    <source>
        <strain evidence="2 3">Y-16303</strain>
    </source>
</reference>
<dbReference type="EMBL" id="JAKXMK010000007">
    <property type="protein sequence ID" value="MCH6165976.1"/>
    <property type="molecule type" value="Genomic_DNA"/>
</dbReference>
<sequence length="120" mass="12579">MSSPSAQAGGPITRGPTMLQLTALYNHPEDKDAFDRHYDDVHAPLAMKMPGLRRFTAARPVPDADGNTPPYHLVAVLEFDDEAALGSAMSSPEGQAAVADLANFAGAGVTMLTSKGQTLV</sequence>
<gene>
    <name evidence="2" type="ORF">MMF94_09800</name>
</gene>